<feature type="domain" description="C2H2-type" evidence="3">
    <location>
        <begin position="119"/>
        <end position="144"/>
    </location>
</feature>
<dbReference type="AlphaFoldDB" id="A0A0M8NPC4"/>
<feature type="region of interest" description="Disordered" evidence="2">
    <location>
        <begin position="1"/>
        <end position="25"/>
    </location>
</feature>
<keyword evidence="1" id="KW-0479">Metal-binding</keyword>
<dbReference type="STRING" id="229535.A0A0M8NPC4"/>
<dbReference type="Gene3D" id="3.30.160.60">
    <property type="entry name" value="Classic Zinc Finger"/>
    <property type="match status" value="1"/>
</dbReference>
<sequence>MASTEDSSQGRAPEESVSEPLASAPRNVVKFEEAEMPSLDHMTLFSDGVYRCRYLNCEWKTGEDKKHLLRKHARRHVKPVKCPQAFCDYRTAEQTDMRRHVVVHHKPWAREHLEIKENFTCDKCGSSSTRNDNLQRHRQRTCKG</sequence>
<protein>
    <recommendedName>
        <fullName evidence="3">C2H2-type domain-containing protein</fullName>
    </recommendedName>
</protein>
<gene>
    <name evidence="4" type="ORF">ACN38_g12613</name>
</gene>
<dbReference type="InterPro" id="IPR013087">
    <property type="entry name" value="Znf_C2H2_type"/>
</dbReference>
<dbReference type="SUPFAM" id="SSF57667">
    <property type="entry name" value="beta-beta-alpha zinc fingers"/>
    <property type="match status" value="1"/>
</dbReference>
<comment type="caution">
    <text evidence="4">The sequence shown here is derived from an EMBL/GenBank/DDBJ whole genome shotgun (WGS) entry which is preliminary data.</text>
</comment>
<evidence type="ECO:0000313" key="4">
    <source>
        <dbReference type="EMBL" id="KOS36626.1"/>
    </source>
</evidence>
<dbReference type="GO" id="GO:0008270">
    <property type="term" value="F:zinc ion binding"/>
    <property type="evidence" value="ECO:0007669"/>
    <property type="project" value="UniProtKB-KW"/>
</dbReference>
<accession>A0A0M8NPC4</accession>
<feature type="region of interest" description="Disordered" evidence="2">
    <location>
        <begin position="125"/>
        <end position="144"/>
    </location>
</feature>
<dbReference type="PROSITE" id="PS50157">
    <property type="entry name" value="ZINC_FINGER_C2H2_2"/>
    <property type="match status" value="1"/>
</dbReference>
<dbReference type="SMART" id="SM00355">
    <property type="entry name" value="ZnF_C2H2"/>
    <property type="match status" value="3"/>
</dbReference>
<evidence type="ECO:0000256" key="1">
    <source>
        <dbReference type="PROSITE-ProRule" id="PRU00042"/>
    </source>
</evidence>
<evidence type="ECO:0000256" key="2">
    <source>
        <dbReference type="SAM" id="MobiDB-lite"/>
    </source>
</evidence>
<organism evidence="4 5">
    <name type="scientific">Penicillium nordicum</name>
    <dbReference type="NCBI Taxonomy" id="229535"/>
    <lineage>
        <taxon>Eukaryota</taxon>
        <taxon>Fungi</taxon>
        <taxon>Dikarya</taxon>
        <taxon>Ascomycota</taxon>
        <taxon>Pezizomycotina</taxon>
        <taxon>Eurotiomycetes</taxon>
        <taxon>Eurotiomycetidae</taxon>
        <taxon>Eurotiales</taxon>
        <taxon>Aspergillaceae</taxon>
        <taxon>Penicillium</taxon>
    </lineage>
</organism>
<dbReference type="OrthoDB" id="654211at2759"/>
<evidence type="ECO:0000313" key="5">
    <source>
        <dbReference type="Proteomes" id="UP000037696"/>
    </source>
</evidence>
<evidence type="ECO:0000259" key="3">
    <source>
        <dbReference type="PROSITE" id="PS50157"/>
    </source>
</evidence>
<dbReference type="EMBL" id="LHQQ01000416">
    <property type="protein sequence ID" value="KOS36626.1"/>
    <property type="molecule type" value="Genomic_DNA"/>
</dbReference>
<name>A0A0M8NPC4_9EURO</name>
<reference evidence="4 5" key="1">
    <citation type="submission" date="2015-08" db="EMBL/GenBank/DDBJ databases">
        <title>Genome sequencing of Penicillium nordicum.</title>
        <authorList>
            <person name="Nguyen H.D."/>
            <person name="Seifert K.A."/>
        </authorList>
    </citation>
    <scope>NUCLEOTIDE SEQUENCE [LARGE SCALE GENOMIC DNA]</scope>
    <source>
        <strain evidence="4 5">DAOMC 185683</strain>
    </source>
</reference>
<feature type="compositionally biased region" description="Polar residues" evidence="2">
    <location>
        <begin position="1"/>
        <end position="10"/>
    </location>
</feature>
<keyword evidence="5" id="KW-1185">Reference proteome</keyword>
<proteinExistence type="predicted"/>
<keyword evidence="1" id="KW-0863">Zinc-finger</keyword>
<dbReference type="InterPro" id="IPR036236">
    <property type="entry name" value="Znf_C2H2_sf"/>
</dbReference>
<keyword evidence="1" id="KW-0862">Zinc</keyword>
<dbReference type="Proteomes" id="UP000037696">
    <property type="component" value="Unassembled WGS sequence"/>
</dbReference>